<reference evidence="16 17" key="2">
    <citation type="submission" date="2019-01" db="EMBL/GenBank/DDBJ databases">
        <title>The decoding of complex shrimp genome reveals the adaptation for benthos swimmer, frequently molting mechanism and breeding impact on genome.</title>
        <authorList>
            <person name="Sun Y."/>
            <person name="Gao Y."/>
            <person name="Yu Y."/>
        </authorList>
    </citation>
    <scope>NUCLEOTIDE SEQUENCE [LARGE SCALE GENOMIC DNA]</scope>
    <source>
        <tissue evidence="16">Muscle</tissue>
    </source>
</reference>
<dbReference type="InterPro" id="IPR001005">
    <property type="entry name" value="SANT/Myb"/>
</dbReference>
<dbReference type="CDD" id="cd00202">
    <property type="entry name" value="ZnF_GATA"/>
    <property type="match status" value="1"/>
</dbReference>
<dbReference type="Proteomes" id="UP000283509">
    <property type="component" value="Unassembled WGS sequence"/>
</dbReference>
<keyword evidence="2" id="KW-1017">Isopeptide bond</keyword>
<evidence type="ECO:0000256" key="7">
    <source>
        <dbReference type="ARBA" id="ARBA00022843"/>
    </source>
</evidence>
<evidence type="ECO:0000259" key="15">
    <source>
        <dbReference type="PROSITE" id="PS51293"/>
    </source>
</evidence>
<keyword evidence="7" id="KW-0832">Ubl conjugation</keyword>
<keyword evidence="5" id="KW-0863">Zinc-finger</keyword>
<dbReference type="SMART" id="SM00439">
    <property type="entry name" value="BAH"/>
    <property type="match status" value="1"/>
</dbReference>
<dbReference type="SMART" id="SM00717">
    <property type="entry name" value="SANT"/>
    <property type="match status" value="1"/>
</dbReference>
<feature type="compositionally biased region" description="Basic and acidic residues" evidence="12">
    <location>
        <begin position="516"/>
        <end position="531"/>
    </location>
</feature>
<evidence type="ECO:0000313" key="17">
    <source>
        <dbReference type="Proteomes" id="UP000283509"/>
    </source>
</evidence>
<dbReference type="PROSITE" id="PS51293">
    <property type="entry name" value="SANT"/>
    <property type="match status" value="1"/>
</dbReference>
<dbReference type="InterPro" id="IPR002951">
    <property type="entry name" value="Atrophin-like"/>
</dbReference>
<keyword evidence="3" id="KW-0597">Phosphoprotein</keyword>
<keyword evidence="11" id="KW-0539">Nucleus</keyword>
<dbReference type="Gene3D" id="2.30.30.490">
    <property type="match status" value="1"/>
</dbReference>
<feature type="domain" description="SANT" evidence="15">
    <location>
        <begin position="347"/>
        <end position="399"/>
    </location>
</feature>
<feature type="compositionally biased region" description="Basic and acidic residues" evidence="12">
    <location>
        <begin position="1"/>
        <end position="11"/>
    </location>
</feature>
<feature type="compositionally biased region" description="Basic and acidic residues" evidence="12">
    <location>
        <begin position="933"/>
        <end position="952"/>
    </location>
</feature>
<name>A0A423TIZ2_PENVA</name>
<dbReference type="GO" id="GO:0043565">
    <property type="term" value="F:sequence-specific DNA binding"/>
    <property type="evidence" value="ECO:0007669"/>
    <property type="project" value="InterPro"/>
</dbReference>
<feature type="compositionally biased region" description="Low complexity" evidence="12">
    <location>
        <begin position="1233"/>
        <end position="1244"/>
    </location>
</feature>
<feature type="compositionally biased region" description="Low complexity" evidence="12">
    <location>
        <begin position="1087"/>
        <end position="1110"/>
    </location>
</feature>
<dbReference type="FunFam" id="4.10.1240.50:FF:000004">
    <property type="entry name" value="arginine-glutamic acid dipeptide repeats protein-like"/>
    <property type="match status" value="1"/>
</dbReference>
<feature type="compositionally biased region" description="Pro residues" evidence="12">
    <location>
        <begin position="918"/>
        <end position="930"/>
    </location>
</feature>
<evidence type="ECO:0000256" key="5">
    <source>
        <dbReference type="ARBA" id="ARBA00022771"/>
    </source>
</evidence>
<dbReference type="InterPro" id="IPR036116">
    <property type="entry name" value="FN3_sf"/>
</dbReference>
<evidence type="ECO:0000256" key="9">
    <source>
        <dbReference type="ARBA" id="ARBA00023015"/>
    </source>
</evidence>
<evidence type="ECO:0000256" key="3">
    <source>
        <dbReference type="ARBA" id="ARBA00022553"/>
    </source>
</evidence>
<dbReference type="SUPFAM" id="SSF49265">
    <property type="entry name" value="Fibronectin type III"/>
    <property type="match status" value="1"/>
</dbReference>
<dbReference type="InterPro" id="IPR017884">
    <property type="entry name" value="SANT_dom"/>
</dbReference>
<protein>
    <submittedName>
        <fullName evidence="16">Putative arginine-glutamic acid dipeptide repeats protein-like isoform X4</fullName>
    </submittedName>
</protein>
<keyword evidence="17" id="KW-1185">Reference proteome</keyword>
<dbReference type="Pfam" id="PF01426">
    <property type="entry name" value="BAH"/>
    <property type="match status" value="1"/>
</dbReference>
<dbReference type="PROSITE" id="PS51156">
    <property type="entry name" value="ELM2"/>
    <property type="match status" value="1"/>
</dbReference>
<dbReference type="CDD" id="cd04709">
    <property type="entry name" value="BAH_MTA"/>
    <property type="match status" value="1"/>
</dbReference>
<dbReference type="InterPro" id="IPR000679">
    <property type="entry name" value="Znf_GATA"/>
</dbReference>
<feature type="compositionally biased region" description="Low complexity" evidence="12">
    <location>
        <begin position="21"/>
        <end position="47"/>
    </location>
</feature>
<feature type="compositionally biased region" description="Basic and acidic residues" evidence="12">
    <location>
        <begin position="552"/>
        <end position="566"/>
    </location>
</feature>
<feature type="compositionally biased region" description="Basic and acidic residues" evidence="12">
    <location>
        <begin position="1275"/>
        <end position="1296"/>
    </location>
</feature>
<evidence type="ECO:0000256" key="6">
    <source>
        <dbReference type="ARBA" id="ARBA00022833"/>
    </source>
</evidence>
<dbReference type="GO" id="GO:0008270">
    <property type="term" value="F:zinc ion binding"/>
    <property type="evidence" value="ECO:0007669"/>
    <property type="project" value="UniProtKB-KW"/>
</dbReference>
<dbReference type="PROSITE" id="PS51038">
    <property type="entry name" value="BAH"/>
    <property type="match status" value="1"/>
</dbReference>
<gene>
    <name evidence="16" type="ORF">C7M84_005016</name>
</gene>
<dbReference type="InterPro" id="IPR009057">
    <property type="entry name" value="Homeodomain-like_sf"/>
</dbReference>
<dbReference type="Pfam" id="PF01448">
    <property type="entry name" value="ELM2"/>
    <property type="match status" value="1"/>
</dbReference>
<feature type="region of interest" description="Disordered" evidence="12">
    <location>
        <begin position="867"/>
        <end position="888"/>
    </location>
</feature>
<dbReference type="CDD" id="cd11661">
    <property type="entry name" value="SANT_MTA3_like"/>
    <property type="match status" value="1"/>
</dbReference>
<proteinExistence type="predicted"/>
<dbReference type="GO" id="GO:0003682">
    <property type="term" value="F:chromatin binding"/>
    <property type="evidence" value="ECO:0007669"/>
    <property type="project" value="InterPro"/>
</dbReference>
<reference evidence="16 17" key="1">
    <citation type="submission" date="2018-04" db="EMBL/GenBank/DDBJ databases">
        <authorList>
            <person name="Zhang X."/>
            <person name="Yuan J."/>
            <person name="Li F."/>
            <person name="Xiang J."/>
        </authorList>
    </citation>
    <scope>NUCLEOTIDE SEQUENCE [LARGE SCALE GENOMIC DNA]</scope>
    <source>
        <tissue evidence="16">Muscle</tissue>
    </source>
</reference>
<dbReference type="Gene3D" id="4.10.1240.50">
    <property type="match status" value="1"/>
</dbReference>
<dbReference type="SUPFAM" id="SSF57716">
    <property type="entry name" value="Glucocorticoid receptor-like (DNA-binding domain)"/>
    <property type="match status" value="1"/>
</dbReference>
<feature type="domain" description="BAH" evidence="13">
    <location>
        <begin position="99"/>
        <end position="236"/>
    </location>
</feature>
<dbReference type="PANTHER" id="PTHR13859:SF11">
    <property type="entry name" value="GRUNGE, ISOFORM J"/>
    <property type="match status" value="1"/>
</dbReference>
<comment type="subcellular location">
    <subcellularLocation>
        <location evidence="1">Nucleus</location>
    </subcellularLocation>
</comment>
<feature type="domain" description="ELM2" evidence="14">
    <location>
        <begin position="237"/>
        <end position="343"/>
    </location>
</feature>
<keyword evidence="8" id="KW-0007">Acetylation</keyword>
<feature type="region of interest" description="Disordered" evidence="12">
    <location>
        <begin position="1046"/>
        <end position="1152"/>
    </location>
</feature>
<evidence type="ECO:0000256" key="12">
    <source>
        <dbReference type="SAM" id="MobiDB-lite"/>
    </source>
</evidence>
<comment type="caution">
    <text evidence="16">The sequence shown here is derived from an EMBL/GenBank/DDBJ whole genome shotgun (WGS) entry which is preliminary data.</text>
</comment>
<keyword evidence="10" id="KW-0804">Transcription</keyword>
<feature type="compositionally biased region" description="Low complexity" evidence="12">
    <location>
        <begin position="1366"/>
        <end position="1376"/>
    </location>
</feature>
<feature type="compositionally biased region" description="Pro residues" evidence="12">
    <location>
        <begin position="1111"/>
        <end position="1124"/>
    </location>
</feature>
<evidence type="ECO:0000313" key="16">
    <source>
        <dbReference type="EMBL" id="ROT76403.1"/>
    </source>
</evidence>
<keyword evidence="6" id="KW-0862">Zinc</keyword>
<feature type="region of interest" description="Disordered" evidence="12">
    <location>
        <begin position="1"/>
        <end position="60"/>
    </location>
</feature>
<feature type="compositionally biased region" description="Pro residues" evidence="12">
    <location>
        <begin position="633"/>
        <end position="642"/>
    </location>
</feature>
<feature type="compositionally biased region" description="Pro residues" evidence="12">
    <location>
        <begin position="651"/>
        <end position="667"/>
    </location>
</feature>
<feature type="region of interest" description="Disordered" evidence="12">
    <location>
        <begin position="493"/>
        <end position="670"/>
    </location>
</feature>
<evidence type="ECO:0000256" key="8">
    <source>
        <dbReference type="ARBA" id="ARBA00022990"/>
    </source>
</evidence>
<accession>A0A423TIZ2</accession>
<dbReference type="SMART" id="SM01189">
    <property type="entry name" value="ELM2"/>
    <property type="match status" value="1"/>
</dbReference>
<dbReference type="EMBL" id="QCYY01001666">
    <property type="protein sequence ID" value="ROT76403.1"/>
    <property type="molecule type" value="Genomic_DNA"/>
</dbReference>
<dbReference type="InterPro" id="IPR001025">
    <property type="entry name" value="BAH_dom"/>
</dbReference>
<dbReference type="PANTHER" id="PTHR13859">
    <property type="entry name" value="ATROPHIN-RELATED"/>
    <property type="match status" value="1"/>
</dbReference>
<dbReference type="SMART" id="SM00401">
    <property type="entry name" value="ZnF_GATA"/>
    <property type="match status" value="1"/>
</dbReference>
<evidence type="ECO:0000256" key="4">
    <source>
        <dbReference type="ARBA" id="ARBA00022723"/>
    </source>
</evidence>
<dbReference type="SUPFAM" id="SSF46689">
    <property type="entry name" value="Homeodomain-like"/>
    <property type="match status" value="1"/>
</dbReference>
<feature type="compositionally biased region" description="Pro residues" evidence="12">
    <location>
        <begin position="500"/>
        <end position="513"/>
    </location>
</feature>
<feature type="compositionally biased region" description="Basic residues" evidence="12">
    <location>
        <begin position="403"/>
        <end position="422"/>
    </location>
</feature>
<dbReference type="FunFam" id="1.10.10.60:FF:000052">
    <property type="entry name" value="Arginine-glutamic acid dipeptide (RE) repeats"/>
    <property type="match status" value="1"/>
</dbReference>
<keyword evidence="9" id="KW-0805">Transcription regulation</keyword>
<organism evidence="16 17">
    <name type="scientific">Penaeus vannamei</name>
    <name type="common">Whiteleg shrimp</name>
    <name type="synonym">Litopenaeus vannamei</name>
    <dbReference type="NCBI Taxonomy" id="6689"/>
    <lineage>
        <taxon>Eukaryota</taxon>
        <taxon>Metazoa</taxon>
        <taxon>Ecdysozoa</taxon>
        <taxon>Arthropoda</taxon>
        <taxon>Crustacea</taxon>
        <taxon>Multicrustacea</taxon>
        <taxon>Malacostraca</taxon>
        <taxon>Eumalacostraca</taxon>
        <taxon>Eucarida</taxon>
        <taxon>Decapoda</taxon>
        <taxon>Dendrobranchiata</taxon>
        <taxon>Penaeoidea</taxon>
        <taxon>Penaeidae</taxon>
        <taxon>Penaeus</taxon>
    </lineage>
</organism>
<dbReference type="Pfam" id="PF00320">
    <property type="entry name" value="GATA"/>
    <property type="match status" value="1"/>
</dbReference>
<keyword evidence="4" id="KW-0479">Metal-binding</keyword>
<sequence length="1708" mass="184655">MTTTDRGKVVDQGEQGGGCGNASNTPPSSTASSNSNSNSSTNSIPPSGVLVPGGPRGPDGTVIEEVMTAVVGKKQPVRGQAFRAPNGEYVSYLCTDDTTLYRPGESVYIESQRADQPFFICSIQEFRRSKRDTLMVNIKWFYRPSEVPETVYQRLVQDRNTENNNKSLVTDDPVIKSRELFISDATDSYPVSVLRGLCRVDHYSDIHSVRDFNPEENAFFYILGYNPETRRLASTQGEIRVGPSHQAKLPEYRGNVMVEERPEVCADWEEQRWVPGASRDTDLLMYLRAARSMAAFAGLCDGGSTNDGCNAASRDDTTINALEMLHNSDYDHGKALQALVKCPVPDGIEKKWSEEDRKRFMKGLRQYGKNFFRIRKDLLPHKETSDLVSFYYLWKKTPAAAGHRPHRRHRRQNVLRRIRTPRAQRNTGPSDPLDPSSASEKDDDSDDSDSKDRQGYHCRHCYTTSSRDWHHAGKDKQLLCYECRIHFKRYGDLPVITNPREPPPGTGRPPPTPNEEDLRMRTRTRAKEISTRHRAVRRSRANTPDMTDECPTPDRRTPDRRTPDRRTSRHSASPAPKKGEDKNGRRIKRTRGSDDASGPSTPNKRKRNGGDISGLSSEESSDEGDGASGEPSSPSPATPSTPTPQLHPVSTPQPPTTLASAPPPVTVQPPRGSVVQAALVPTTVPRVSPSNLVPPPAHSGPSVQAQIIGRLPNPASPTQAPPVVTHIKPPIISSPPSITTVSSLINSAPNRPVITTTRVPPVSQLMSPGVSRPSSLTVVAPVASVGLATTAVATTTVTSAVRPVSTVPVDERGSVVRAPVSVPHSVLASVPPGTPPNAQEKMVKVKSEAEIVRYPPGIHPAMRHSYTQPGPAGLPLSQGPSNTTPVARVSPAPAIYSVGVSCTPPTSIPPVQTRSPIPSGPGIPQYPPGPVIKSEHIKREPEQVPRPEKPKYEPPPISALPSGPKLELGKVEPKQEIKSERGDRPEIIAEVKSEPRPDIKPPTTVGIPGIPSAAALASLPPNLAIPGYAYPYAPFGYPIPMQLPYGGQPTRPLTQRSQSPLQRPSSTGPPAPTAATNPSRLSPNPIPLTTGSSTITTTSTTTKPSPTLGVHPPPPPPHLGPPVYPSRTGGLPPHISSPSKLPSSQPSIVPAGIRPSVPAVGLPGMSPGLVPGMSQGMSQSMAHRMSPGMVPVTSGGPPPLPTPPAAHTGPVVKPPTMPTNLAPVPGPSPSQPPTTQALPATVQPSHPVYTGGPPPSIGSSGAIHDGDEQDDEDEAPQHREPSPEPKIEDSEFHRSESAIFLRHWNRGDYNSCTRTDLTFKPVPNSQLARKREERLRKQAEKEKEERERLQRKASTPDKRETPKPTSSGESSSIYGSMQPRNPVDTPALNRLSDYARPHAGLSPGAVRPPAIGLPPAMPSAPPPGLDLLHFGSMAALYPPGSQERMELEARERELRELREREISDRIKQEIMKRPMNPLDAGHPHSLSPHWISASRFPGFSPPVSLASGFAHGHGLYAPSPSASSAALLAVSERERLERLGLPATTLGLPAAATPSDNPLSVSTAERLALADHMHRMQLISEVHAHTHSHAHTHLHLHPGGMDVRPPADVTTAPSTTGGLDKHDDLNYLPKQRHLKVSANRTEVMVRNLSPLTWYEVSVISQNRHGSSLVPYSLRALTKAQEANKTEIVNPELPDIIGCCNEKGVKHYR</sequence>
<dbReference type="STRING" id="6689.A0A423TIZ2"/>
<dbReference type="InterPro" id="IPR000949">
    <property type="entry name" value="ELM2_dom"/>
</dbReference>
<evidence type="ECO:0000256" key="1">
    <source>
        <dbReference type="ARBA" id="ARBA00004123"/>
    </source>
</evidence>
<feature type="region of interest" description="Disordered" evidence="12">
    <location>
        <begin position="1168"/>
        <end position="1388"/>
    </location>
</feature>
<dbReference type="GO" id="GO:0003714">
    <property type="term" value="F:transcription corepressor activity"/>
    <property type="evidence" value="ECO:0007669"/>
    <property type="project" value="TreeGrafter"/>
</dbReference>
<dbReference type="FunFam" id="2.30.30.490:FF:000023">
    <property type="entry name" value="Egg-laying defective protein 27"/>
    <property type="match status" value="1"/>
</dbReference>
<evidence type="ECO:0000259" key="13">
    <source>
        <dbReference type="PROSITE" id="PS51038"/>
    </source>
</evidence>
<dbReference type="Gene3D" id="1.10.10.60">
    <property type="entry name" value="Homeodomain-like"/>
    <property type="match status" value="1"/>
</dbReference>
<evidence type="ECO:0000256" key="10">
    <source>
        <dbReference type="ARBA" id="ARBA00023163"/>
    </source>
</evidence>
<feature type="compositionally biased region" description="Low complexity" evidence="12">
    <location>
        <begin position="1132"/>
        <end position="1147"/>
    </location>
</feature>
<feature type="region of interest" description="Disordered" evidence="12">
    <location>
        <begin position="907"/>
        <end position="967"/>
    </location>
</feature>
<feature type="compositionally biased region" description="Low complexity" evidence="12">
    <location>
        <begin position="1055"/>
        <end position="1066"/>
    </location>
</feature>
<feature type="compositionally biased region" description="Basic and acidic residues" evidence="12">
    <location>
        <begin position="1329"/>
        <end position="1362"/>
    </location>
</feature>
<dbReference type="Pfam" id="PF03154">
    <property type="entry name" value="Atrophin-1"/>
    <property type="match status" value="2"/>
</dbReference>
<evidence type="ECO:0000256" key="2">
    <source>
        <dbReference type="ARBA" id="ARBA00022499"/>
    </source>
</evidence>
<evidence type="ECO:0000256" key="11">
    <source>
        <dbReference type="ARBA" id="ARBA00023242"/>
    </source>
</evidence>
<dbReference type="InterPro" id="IPR043151">
    <property type="entry name" value="BAH_sf"/>
</dbReference>
<feature type="compositionally biased region" description="Polar residues" evidence="12">
    <location>
        <begin position="907"/>
        <end position="916"/>
    </location>
</feature>
<dbReference type="OrthoDB" id="5843172at2759"/>
<dbReference type="GO" id="GO:0005634">
    <property type="term" value="C:nucleus"/>
    <property type="evidence" value="ECO:0007669"/>
    <property type="project" value="UniProtKB-SubCell"/>
</dbReference>
<feature type="region of interest" description="Disordered" evidence="12">
    <location>
        <begin position="401"/>
        <end position="456"/>
    </location>
</feature>
<evidence type="ECO:0000259" key="14">
    <source>
        <dbReference type="PROSITE" id="PS51156"/>
    </source>
</evidence>